<reference evidence="2" key="1">
    <citation type="submission" date="2022-11" db="UniProtKB">
        <authorList>
            <consortium name="WormBaseParasite"/>
        </authorList>
    </citation>
    <scope>IDENTIFICATION</scope>
</reference>
<dbReference type="WBParaSite" id="JU765_v2.g3742.t1">
    <property type="protein sequence ID" value="JU765_v2.g3742.t1"/>
    <property type="gene ID" value="JU765_v2.g3742"/>
</dbReference>
<evidence type="ECO:0000313" key="2">
    <source>
        <dbReference type="WBParaSite" id="JU765_v2.g3742.t1"/>
    </source>
</evidence>
<organism evidence="1 2">
    <name type="scientific">Panagrolaimus sp. JU765</name>
    <dbReference type="NCBI Taxonomy" id="591449"/>
    <lineage>
        <taxon>Eukaryota</taxon>
        <taxon>Metazoa</taxon>
        <taxon>Ecdysozoa</taxon>
        <taxon>Nematoda</taxon>
        <taxon>Chromadorea</taxon>
        <taxon>Rhabditida</taxon>
        <taxon>Tylenchina</taxon>
        <taxon>Panagrolaimomorpha</taxon>
        <taxon>Panagrolaimoidea</taxon>
        <taxon>Panagrolaimidae</taxon>
        <taxon>Panagrolaimus</taxon>
    </lineage>
</organism>
<protein>
    <submittedName>
        <fullName evidence="2">Uncharacterized protein</fullName>
    </submittedName>
</protein>
<evidence type="ECO:0000313" key="1">
    <source>
        <dbReference type="Proteomes" id="UP000887576"/>
    </source>
</evidence>
<proteinExistence type="predicted"/>
<sequence length="205" mass="22950">MRVDIFYETLAALRPSLQAIFCAGFAAVETRDDDLIYSIEDVCTTQFKVPVQAFRSGVNRLAALFYDQNSLRLSTSSIPISSSDDGFEICDDEGSPRKIRKISEEPDDEIQNSPMQISPDRKLTKLNRSKSAIVKTPIRPTILLKSHSISSLKRISISDDSGIQSGLSSPDVRRISSSPLTTKKSKNSRKSRFYQRSERILNCIL</sequence>
<name>A0AC34R632_9BILA</name>
<dbReference type="Proteomes" id="UP000887576">
    <property type="component" value="Unplaced"/>
</dbReference>
<accession>A0AC34R632</accession>